<dbReference type="InterPro" id="IPR003607">
    <property type="entry name" value="HD/PDEase_dom"/>
</dbReference>
<dbReference type="Gene3D" id="1.10.3210.10">
    <property type="entry name" value="Hypothetical protein af1432"/>
    <property type="match status" value="1"/>
</dbReference>
<name>A0A2N5X8G4_9GAMM</name>
<protein>
    <submittedName>
        <fullName evidence="2">DUF3391 domain-containing protein</fullName>
    </submittedName>
</protein>
<dbReference type="SUPFAM" id="SSF109604">
    <property type="entry name" value="HD-domain/PDEase-like"/>
    <property type="match status" value="1"/>
</dbReference>
<dbReference type="Pfam" id="PF11871">
    <property type="entry name" value="DUF3391"/>
    <property type="match status" value="1"/>
</dbReference>
<comment type="caution">
    <text evidence="2">The sequence shown here is derived from an EMBL/GenBank/DDBJ whole genome shotgun (WGS) entry which is preliminary data.</text>
</comment>
<dbReference type="GO" id="GO:0008081">
    <property type="term" value="F:phosphoric diester hydrolase activity"/>
    <property type="evidence" value="ECO:0007669"/>
    <property type="project" value="UniProtKB-ARBA"/>
</dbReference>
<dbReference type="SMART" id="SM00471">
    <property type="entry name" value="HDc"/>
    <property type="match status" value="1"/>
</dbReference>
<dbReference type="CDD" id="cd00077">
    <property type="entry name" value="HDc"/>
    <property type="match status" value="1"/>
</dbReference>
<dbReference type="PANTHER" id="PTHR43155:SF2">
    <property type="entry name" value="CYCLIC DI-GMP PHOSPHODIESTERASE PA4108"/>
    <property type="match status" value="1"/>
</dbReference>
<dbReference type="PROSITE" id="PS51832">
    <property type="entry name" value="HD_GYP"/>
    <property type="match status" value="1"/>
</dbReference>
<accession>A0A2N5X8G4</accession>
<evidence type="ECO:0000313" key="2">
    <source>
        <dbReference type="EMBL" id="PLW70782.1"/>
    </source>
</evidence>
<dbReference type="RefSeq" id="WP_075999640.1">
    <property type="nucleotide sequence ID" value="NZ_PKUS01000001.1"/>
</dbReference>
<proteinExistence type="predicted"/>
<evidence type="ECO:0000313" key="3">
    <source>
        <dbReference type="Proteomes" id="UP000235005"/>
    </source>
</evidence>
<dbReference type="EMBL" id="PKUS01000001">
    <property type="protein sequence ID" value="PLW70782.1"/>
    <property type="molecule type" value="Genomic_DNA"/>
</dbReference>
<dbReference type="OrthoDB" id="9764808at2"/>
<dbReference type="Pfam" id="PF13487">
    <property type="entry name" value="HD_5"/>
    <property type="match status" value="1"/>
</dbReference>
<dbReference type="Proteomes" id="UP000235005">
    <property type="component" value="Unassembled WGS sequence"/>
</dbReference>
<dbReference type="PANTHER" id="PTHR43155">
    <property type="entry name" value="CYCLIC DI-GMP PHOSPHODIESTERASE PA4108-RELATED"/>
    <property type="match status" value="1"/>
</dbReference>
<reference evidence="2 3" key="1">
    <citation type="submission" date="2018-01" db="EMBL/GenBank/DDBJ databases">
        <title>The draft genome sequence of Halioglobus lutimaris HF004.</title>
        <authorList>
            <person name="Du Z.-J."/>
            <person name="Shi M.-J."/>
        </authorList>
    </citation>
    <scope>NUCLEOTIDE SEQUENCE [LARGE SCALE GENOMIC DNA]</scope>
    <source>
        <strain evidence="2 3">HF004</strain>
    </source>
</reference>
<gene>
    <name evidence="2" type="ORF">C0039_01225</name>
</gene>
<dbReference type="NCBIfam" id="TIGR00277">
    <property type="entry name" value="HDIG"/>
    <property type="match status" value="1"/>
</dbReference>
<evidence type="ECO:0000259" key="1">
    <source>
        <dbReference type="PROSITE" id="PS51832"/>
    </source>
</evidence>
<dbReference type="InterPro" id="IPR021812">
    <property type="entry name" value="DUF3391"/>
</dbReference>
<sequence>MSRFYKTHVDDLKLGMFVSDLDRPWTDSPFLLQGFTIDSIDELATLRDLCSYVHVDVGLSKHVEDYALQNSHGGRKRTKVIAKMFPDRTLVTYEDVFTFEGEVGSAEKVFKDYENVIGNIYKSVETSGNLDMVAVSKTVTRVVGSIVRNPDACMLLSAISKKDSYSYSHALSSSVLAAALGRQIGLPVHDLKTLATGALLCDIGKLEIPSTILNKSAPLTEQEWQLVKDHVSLGMKILEDTTGVSPEVKAIVANHHERYDGRGYPAGLSGKNIPPLARVAGLVDCYDAMISDRSYASGVSPADAISKLYTMRDLDFEAELVEEFIQTVGIYPVGSVVELTDGRVGVVVTEHRRRRLRPRILILLNSDKRQLVEPSYVNLLEETEDQAGRPLEILKGVDPSAYNLHPEDLTF</sequence>
<keyword evidence="3" id="KW-1185">Reference proteome</keyword>
<dbReference type="AlphaFoldDB" id="A0A2N5X8G4"/>
<dbReference type="InterPro" id="IPR037522">
    <property type="entry name" value="HD_GYP_dom"/>
</dbReference>
<organism evidence="2 3">
    <name type="scientific">Pseudohalioglobus lutimaris</name>
    <dbReference type="NCBI Taxonomy" id="1737061"/>
    <lineage>
        <taxon>Bacteria</taxon>
        <taxon>Pseudomonadati</taxon>
        <taxon>Pseudomonadota</taxon>
        <taxon>Gammaproteobacteria</taxon>
        <taxon>Cellvibrionales</taxon>
        <taxon>Halieaceae</taxon>
        <taxon>Pseudohalioglobus</taxon>
    </lineage>
</organism>
<feature type="domain" description="HD-GYP" evidence="1">
    <location>
        <begin position="144"/>
        <end position="340"/>
    </location>
</feature>
<dbReference type="InterPro" id="IPR006675">
    <property type="entry name" value="HDIG_dom"/>
</dbReference>